<dbReference type="Proteomes" id="UP000314294">
    <property type="component" value="Unassembled WGS sequence"/>
</dbReference>
<comment type="caution">
    <text evidence="1">The sequence shown here is derived from an EMBL/GenBank/DDBJ whole genome shotgun (WGS) entry which is preliminary data.</text>
</comment>
<evidence type="ECO:0000313" key="1">
    <source>
        <dbReference type="EMBL" id="TNN56940.1"/>
    </source>
</evidence>
<proteinExistence type="predicted"/>
<keyword evidence="2" id="KW-1185">Reference proteome</keyword>
<sequence length="127" mass="13909">MMVCCRRHCSVTSVRPLRSSPLSGITEASQYSVTGLSTSVTTEQHHVTAPRVIWLYVWHALSITDSNIAYSQKHSDTSPLDNTDERSSASSLCLMLCLRPQLLLLLQGLVLVHAQPLSLHVSLPEAG</sequence>
<gene>
    <name evidence="1" type="ORF">EYF80_032838</name>
</gene>
<evidence type="ECO:0000313" key="2">
    <source>
        <dbReference type="Proteomes" id="UP000314294"/>
    </source>
</evidence>
<reference evidence="1 2" key="1">
    <citation type="submission" date="2019-03" db="EMBL/GenBank/DDBJ databases">
        <title>First draft genome of Liparis tanakae, snailfish: a comprehensive survey of snailfish specific genes.</title>
        <authorList>
            <person name="Kim W."/>
            <person name="Song I."/>
            <person name="Jeong J.-H."/>
            <person name="Kim D."/>
            <person name="Kim S."/>
            <person name="Ryu S."/>
            <person name="Song J.Y."/>
            <person name="Lee S.K."/>
        </authorList>
    </citation>
    <scope>NUCLEOTIDE SEQUENCE [LARGE SCALE GENOMIC DNA]</scope>
    <source>
        <tissue evidence="1">Muscle</tissue>
    </source>
</reference>
<name>A0A4Z2GUM8_9TELE</name>
<protein>
    <submittedName>
        <fullName evidence="1">Uncharacterized protein</fullName>
    </submittedName>
</protein>
<dbReference type="EMBL" id="SRLO01000417">
    <property type="protein sequence ID" value="TNN56940.1"/>
    <property type="molecule type" value="Genomic_DNA"/>
</dbReference>
<dbReference type="AlphaFoldDB" id="A0A4Z2GUM8"/>
<accession>A0A4Z2GUM8</accession>
<organism evidence="1 2">
    <name type="scientific">Liparis tanakae</name>
    <name type="common">Tanaka's snailfish</name>
    <dbReference type="NCBI Taxonomy" id="230148"/>
    <lineage>
        <taxon>Eukaryota</taxon>
        <taxon>Metazoa</taxon>
        <taxon>Chordata</taxon>
        <taxon>Craniata</taxon>
        <taxon>Vertebrata</taxon>
        <taxon>Euteleostomi</taxon>
        <taxon>Actinopterygii</taxon>
        <taxon>Neopterygii</taxon>
        <taxon>Teleostei</taxon>
        <taxon>Neoteleostei</taxon>
        <taxon>Acanthomorphata</taxon>
        <taxon>Eupercaria</taxon>
        <taxon>Perciformes</taxon>
        <taxon>Cottioidei</taxon>
        <taxon>Cottales</taxon>
        <taxon>Liparidae</taxon>
        <taxon>Liparis</taxon>
    </lineage>
</organism>